<feature type="chain" id="PRO_5040302215" evidence="1">
    <location>
        <begin position="17"/>
        <end position="99"/>
    </location>
</feature>
<dbReference type="Proteomes" id="UP000799444">
    <property type="component" value="Unassembled WGS sequence"/>
</dbReference>
<reference evidence="2" key="1">
    <citation type="journal article" date="2020" name="Stud. Mycol.">
        <title>101 Dothideomycetes genomes: a test case for predicting lifestyles and emergence of pathogens.</title>
        <authorList>
            <person name="Haridas S."/>
            <person name="Albert R."/>
            <person name="Binder M."/>
            <person name="Bloem J."/>
            <person name="Labutti K."/>
            <person name="Salamov A."/>
            <person name="Andreopoulos B."/>
            <person name="Baker S."/>
            <person name="Barry K."/>
            <person name="Bills G."/>
            <person name="Bluhm B."/>
            <person name="Cannon C."/>
            <person name="Castanera R."/>
            <person name="Culley D."/>
            <person name="Daum C."/>
            <person name="Ezra D."/>
            <person name="Gonzalez J."/>
            <person name="Henrissat B."/>
            <person name="Kuo A."/>
            <person name="Liang C."/>
            <person name="Lipzen A."/>
            <person name="Lutzoni F."/>
            <person name="Magnuson J."/>
            <person name="Mondo S."/>
            <person name="Nolan M."/>
            <person name="Ohm R."/>
            <person name="Pangilinan J."/>
            <person name="Park H.-J."/>
            <person name="Ramirez L."/>
            <person name="Alfaro M."/>
            <person name="Sun H."/>
            <person name="Tritt A."/>
            <person name="Yoshinaga Y."/>
            <person name="Zwiers L.-H."/>
            <person name="Turgeon B."/>
            <person name="Goodwin S."/>
            <person name="Spatafora J."/>
            <person name="Crous P."/>
            <person name="Grigoriev I."/>
        </authorList>
    </citation>
    <scope>NUCLEOTIDE SEQUENCE</scope>
    <source>
        <strain evidence="2">CBS 125425</strain>
    </source>
</reference>
<keyword evidence="1" id="KW-0732">Signal</keyword>
<keyword evidence="3" id="KW-1185">Reference proteome</keyword>
<name>A0A9P4R2Z0_9PLEO</name>
<evidence type="ECO:0000313" key="2">
    <source>
        <dbReference type="EMBL" id="KAF2737754.1"/>
    </source>
</evidence>
<dbReference type="EMBL" id="ML996113">
    <property type="protein sequence ID" value="KAF2737754.1"/>
    <property type="molecule type" value="Genomic_DNA"/>
</dbReference>
<dbReference type="OrthoDB" id="4652467at2759"/>
<evidence type="ECO:0000313" key="3">
    <source>
        <dbReference type="Proteomes" id="UP000799444"/>
    </source>
</evidence>
<organism evidence="2 3">
    <name type="scientific">Polyplosphaeria fusca</name>
    <dbReference type="NCBI Taxonomy" id="682080"/>
    <lineage>
        <taxon>Eukaryota</taxon>
        <taxon>Fungi</taxon>
        <taxon>Dikarya</taxon>
        <taxon>Ascomycota</taxon>
        <taxon>Pezizomycotina</taxon>
        <taxon>Dothideomycetes</taxon>
        <taxon>Pleosporomycetidae</taxon>
        <taxon>Pleosporales</taxon>
        <taxon>Tetraplosphaeriaceae</taxon>
        <taxon>Polyplosphaeria</taxon>
    </lineage>
</organism>
<dbReference type="AlphaFoldDB" id="A0A9P4R2Z0"/>
<accession>A0A9P4R2Z0</accession>
<protein>
    <submittedName>
        <fullName evidence="2">Uncharacterized protein</fullName>
    </submittedName>
</protein>
<gene>
    <name evidence="2" type="ORF">EJ04DRAFT_430335</name>
</gene>
<feature type="signal peptide" evidence="1">
    <location>
        <begin position="1"/>
        <end position="16"/>
    </location>
</feature>
<sequence length="99" mass="9949">MLFLATLSTLLTAALAAPAPAPALAERQGGAFVAVGIKYATGGCSGTNGVGDPIFGNGNACQPINRFSDEPPVVSYNATSVCSGGSGKCNERGWGEDER</sequence>
<evidence type="ECO:0000256" key="1">
    <source>
        <dbReference type="SAM" id="SignalP"/>
    </source>
</evidence>
<comment type="caution">
    <text evidence="2">The sequence shown here is derived from an EMBL/GenBank/DDBJ whole genome shotgun (WGS) entry which is preliminary data.</text>
</comment>
<proteinExistence type="predicted"/>